<dbReference type="Proteomes" id="UP000515679">
    <property type="component" value="Chromosome"/>
</dbReference>
<keyword evidence="10" id="KW-1185">Reference proteome</keyword>
<dbReference type="PROSITE" id="PS51671">
    <property type="entry name" value="ACT"/>
    <property type="match status" value="1"/>
</dbReference>
<organism evidence="9 10">
    <name type="scientific">Cohnella cholangitidis</name>
    <dbReference type="NCBI Taxonomy" id="2598458"/>
    <lineage>
        <taxon>Bacteria</taxon>
        <taxon>Bacillati</taxon>
        <taxon>Bacillota</taxon>
        <taxon>Bacilli</taxon>
        <taxon>Bacillales</taxon>
        <taxon>Paenibacillaceae</taxon>
        <taxon>Cohnella</taxon>
    </lineage>
</organism>
<evidence type="ECO:0000256" key="5">
    <source>
        <dbReference type="ARBA" id="ARBA00022989"/>
    </source>
</evidence>
<dbReference type="RefSeq" id="WP_182298997.1">
    <property type="nucleotide sequence ID" value="NZ_CP041969.1"/>
</dbReference>
<evidence type="ECO:0000256" key="4">
    <source>
        <dbReference type="ARBA" id="ARBA00022692"/>
    </source>
</evidence>
<dbReference type="InterPro" id="IPR049177">
    <property type="entry name" value="MgtC_SapB_SrpB_YhiD_N"/>
</dbReference>
<dbReference type="PANTHER" id="PTHR33778">
    <property type="entry name" value="PROTEIN MGTC"/>
    <property type="match status" value="1"/>
</dbReference>
<dbReference type="GO" id="GO:0005886">
    <property type="term" value="C:plasma membrane"/>
    <property type="evidence" value="ECO:0007669"/>
    <property type="project" value="UniProtKB-SubCell"/>
</dbReference>
<feature type="transmembrane region" description="Helical" evidence="7">
    <location>
        <begin position="77"/>
        <end position="97"/>
    </location>
</feature>
<feature type="transmembrane region" description="Helical" evidence="7">
    <location>
        <begin position="16"/>
        <end position="33"/>
    </location>
</feature>
<keyword evidence="6 7" id="KW-0472">Membrane</keyword>
<dbReference type="InterPro" id="IPR002912">
    <property type="entry name" value="ACT_dom"/>
</dbReference>
<feature type="transmembrane region" description="Helical" evidence="7">
    <location>
        <begin position="45"/>
        <end position="65"/>
    </location>
</feature>
<dbReference type="PANTHER" id="PTHR33778:SF1">
    <property type="entry name" value="MAGNESIUM TRANSPORTER YHID-RELATED"/>
    <property type="match status" value="1"/>
</dbReference>
<dbReference type="AlphaFoldDB" id="A0A7G5C0N6"/>
<feature type="domain" description="ACT" evidence="8">
    <location>
        <begin position="159"/>
        <end position="238"/>
    </location>
</feature>
<evidence type="ECO:0000256" key="3">
    <source>
        <dbReference type="ARBA" id="ARBA00022475"/>
    </source>
</evidence>
<proteinExistence type="inferred from homology"/>
<dbReference type="Pfam" id="PF02308">
    <property type="entry name" value="MgtC"/>
    <property type="match status" value="1"/>
</dbReference>
<comment type="similarity">
    <text evidence="2">Belongs to the MgtC/SapB family.</text>
</comment>
<name>A0A7G5C0N6_9BACL</name>
<keyword evidence="5 7" id="KW-1133">Transmembrane helix</keyword>
<dbReference type="PRINTS" id="PR01837">
    <property type="entry name" value="MGTCSAPBPROT"/>
</dbReference>
<dbReference type="InterPro" id="IPR003416">
    <property type="entry name" value="MgtC/SapB/SrpB/YhiD_fam"/>
</dbReference>
<feature type="transmembrane region" description="Helical" evidence="7">
    <location>
        <begin position="102"/>
        <end position="120"/>
    </location>
</feature>
<accession>A0A7G5C0N6</accession>
<feature type="transmembrane region" description="Helical" evidence="7">
    <location>
        <begin position="126"/>
        <end position="147"/>
    </location>
</feature>
<sequence>MNIASSDIWHITYSDMTLRILTALVLGGLIGFEREVNNHAAGFRTHILVCVGSATIMLLSIYGFGDFAKELNVRMDPARLAAQVITGIGFLGAGAIIRTGSYVSGLTTAASIWVVAAIGLCVGAGFYYGAILASFLVLISLFVFNKWEKYMWRKYRKHEMNIEMYDRQDLLGQIVLKLGEHGVLISTLLVQSNKEKEGGEQTVLVRVNVKTPRVDKIVEAVRGISAFEGVISVDIPSFSSLSGTAAGSVK</sequence>
<evidence type="ECO:0000256" key="6">
    <source>
        <dbReference type="ARBA" id="ARBA00023136"/>
    </source>
</evidence>
<evidence type="ECO:0000313" key="10">
    <source>
        <dbReference type="Proteomes" id="UP000515679"/>
    </source>
</evidence>
<protein>
    <submittedName>
        <fullName evidence="9">MgtC/SapB family protein</fullName>
    </submittedName>
</protein>
<keyword evidence="3" id="KW-1003">Cell membrane</keyword>
<gene>
    <name evidence="9" type="ORF">FPL14_17415</name>
</gene>
<comment type="subcellular location">
    <subcellularLocation>
        <location evidence="1">Cell membrane</location>
        <topology evidence="1">Multi-pass membrane protein</topology>
    </subcellularLocation>
</comment>
<evidence type="ECO:0000256" key="7">
    <source>
        <dbReference type="SAM" id="Phobius"/>
    </source>
</evidence>
<evidence type="ECO:0000256" key="2">
    <source>
        <dbReference type="ARBA" id="ARBA00009298"/>
    </source>
</evidence>
<evidence type="ECO:0000313" key="9">
    <source>
        <dbReference type="EMBL" id="QMV42770.1"/>
    </source>
</evidence>
<evidence type="ECO:0000256" key="1">
    <source>
        <dbReference type="ARBA" id="ARBA00004651"/>
    </source>
</evidence>
<keyword evidence="4 7" id="KW-0812">Transmembrane</keyword>
<evidence type="ECO:0000259" key="8">
    <source>
        <dbReference type="PROSITE" id="PS51671"/>
    </source>
</evidence>
<dbReference type="EMBL" id="CP041969">
    <property type="protein sequence ID" value="QMV42770.1"/>
    <property type="molecule type" value="Genomic_DNA"/>
</dbReference>
<dbReference type="KEGG" id="cchl:FPL14_17415"/>
<reference evidence="9 10" key="1">
    <citation type="submission" date="2019-07" db="EMBL/GenBank/DDBJ databases">
        <authorList>
            <person name="Kim J.K."/>
            <person name="Cheong H.-M."/>
            <person name="Choi Y."/>
            <person name="Hwang K.J."/>
            <person name="Lee S."/>
            <person name="Choi C."/>
        </authorList>
    </citation>
    <scope>NUCLEOTIDE SEQUENCE [LARGE SCALE GENOMIC DNA]</scope>
    <source>
        <strain evidence="9 10">KS 22</strain>
    </source>
</reference>